<protein>
    <recommendedName>
        <fullName evidence="1">Haem-binding uptake Tiki superfamily ChaN domain-containing protein</fullName>
    </recommendedName>
</protein>
<sequence>MSKVSLFFIFTIFLFTGCINQNLSPTLSHDLEKKETIYSIKQAKNIDIKKLAKELEYYPIIFVGDHHNNEKTHKFFENLLKELNKQGYNLNLANEWFTPNHDKLLKDYTDGKLDGIRLKERRHWDEFTKYKWEYVEPLYETIKANDGRLYGINLTKESRKKISLKEFDKMSEEEKTFYDSLDLTVSAHRQLIMPFMQHCKKLKEKSDEPCEERMYRVQVAWDTYMAENIAKLSKDVIKTSKDKLLVFVGAMHLEKRVGIPLRFSRLSNLPFFIISNEKIDKENDLKIDTNKADAVYIYE</sequence>
<feature type="domain" description="Haem-binding uptake Tiki superfamily ChaN" evidence="1">
    <location>
        <begin position="51"/>
        <end position="262"/>
    </location>
</feature>
<reference evidence="2 3" key="1">
    <citation type="submission" date="2017-10" db="EMBL/GenBank/DDBJ databases">
        <title>Genomics of the genus Arcobacter.</title>
        <authorList>
            <person name="Perez-Cataluna A."/>
            <person name="Figueras M.J."/>
        </authorList>
    </citation>
    <scope>NUCLEOTIDE SEQUENCE [LARGE SCALE GENOMIC DNA]</scope>
    <source>
        <strain evidence="2 3">CECT 8993</strain>
    </source>
</reference>
<dbReference type="PROSITE" id="PS51257">
    <property type="entry name" value="PROKAR_LIPOPROTEIN"/>
    <property type="match status" value="1"/>
</dbReference>
<dbReference type="Proteomes" id="UP000290172">
    <property type="component" value="Unassembled WGS sequence"/>
</dbReference>
<dbReference type="Pfam" id="PF04187">
    <property type="entry name" value="Cofac_haem_bdg"/>
    <property type="match status" value="1"/>
</dbReference>
<dbReference type="RefSeq" id="WP_128978857.1">
    <property type="nucleotide sequence ID" value="NZ_PDKJ01000002.1"/>
</dbReference>
<organism evidence="2 3">
    <name type="scientific">Halarcobacter ebronensis</name>
    <dbReference type="NCBI Taxonomy" id="1462615"/>
    <lineage>
        <taxon>Bacteria</taxon>
        <taxon>Pseudomonadati</taxon>
        <taxon>Campylobacterota</taxon>
        <taxon>Epsilonproteobacteria</taxon>
        <taxon>Campylobacterales</taxon>
        <taxon>Arcobacteraceae</taxon>
        <taxon>Halarcobacter</taxon>
    </lineage>
</organism>
<dbReference type="CDD" id="cd14727">
    <property type="entry name" value="ChanN-like"/>
    <property type="match status" value="1"/>
</dbReference>
<comment type="caution">
    <text evidence="2">The sequence shown here is derived from an EMBL/GenBank/DDBJ whole genome shotgun (WGS) entry which is preliminary data.</text>
</comment>
<dbReference type="Gene3D" id="3.40.50.11550">
    <property type="match status" value="1"/>
</dbReference>
<evidence type="ECO:0000259" key="1">
    <source>
        <dbReference type="Pfam" id="PF04187"/>
    </source>
</evidence>
<gene>
    <name evidence="2" type="ORF">CRV08_02830</name>
</gene>
<evidence type="ECO:0000313" key="3">
    <source>
        <dbReference type="Proteomes" id="UP000290172"/>
    </source>
</evidence>
<dbReference type="SUPFAM" id="SSF159501">
    <property type="entry name" value="EreA/ChaN-like"/>
    <property type="match status" value="1"/>
</dbReference>
<dbReference type="AlphaFoldDB" id="A0A4Q0YH88"/>
<name>A0A4Q0YH88_9BACT</name>
<accession>A0A4Q0YH88</accession>
<dbReference type="InterPro" id="IPR007314">
    <property type="entry name" value="Cofac_haem-bd_dom"/>
</dbReference>
<dbReference type="EMBL" id="PDKJ01000002">
    <property type="protein sequence ID" value="RXJ69655.1"/>
    <property type="molecule type" value="Genomic_DNA"/>
</dbReference>
<evidence type="ECO:0000313" key="2">
    <source>
        <dbReference type="EMBL" id="RXJ69655.1"/>
    </source>
</evidence>
<proteinExistence type="predicted"/>